<dbReference type="InterPro" id="IPR024079">
    <property type="entry name" value="MetalloPept_cat_dom_sf"/>
</dbReference>
<organism evidence="1 2">
    <name type="scientific">Brevifollis gellanilyticus</name>
    <dbReference type="NCBI Taxonomy" id="748831"/>
    <lineage>
        <taxon>Bacteria</taxon>
        <taxon>Pseudomonadati</taxon>
        <taxon>Verrucomicrobiota</taxon>
        <taxon>Verrucomicrobiia</taxon>
        <taxon>Verrucomicrobiales</taxon>
        <taxon>Verrucomicrobiaceae</taxon>
    </lineage>
</organism>
<reference evidence="1 2" key="1">
    <citation type="submission" date="2019-07" db="EMBL/GenBank/DDBJ databases">
        <title>Whole genome shotgun sequence of Brevifollis gellanilyticus NBRC 108608.</title>
        <authorList>
            <person name="Hosoyama A."/>
            <person name="Uohara A."/>
            <person name="Ohji S."/>
            <person name="Ichikawa N."/>
        </authorList>
    </citation>
    <scope>NUCLEOTIDE SEQUENCE [LARGE SCALE GENOMIC DNA]</scope>
    <source>
        <strain evidence="1 2">NBRC 108608</strain>
    </source>
</reference>
<evidence type="ECO:0000313" key="1">
    <source>
        <dbReference type="EMBL" id="GEP41588.1"/>
    </source>
</evidence>
<gene>
    <name evidence="1" type="ORF">BGE01nite_08790</name>
</gene>
<dbReference type="AlphaFoldDB" id="A0A512M4E9"/>
<dbReference type="Gene3D" id="3.40.390.10">
    <property type="entry name" value="Collagenase (Catalytic Domain)"/>
    <property type="match status" value="1"/>
</dbReference>
<dbReference type="RefSeq" id="WP_146849048.1">
    <property type="nucleotide sequence ID" value="NZ_BKAG01000004.1"/>
</dbReference>
<dbReference type="GO" id="GO:0008237">
    <property type="term" value="F:metallopeptidase activity"/>
    <property type="evidence" value="ECO:0007669"/>
    <property type="project" value="InterPro"/>
</dbReference>
<dbReference type="EMBL" id="BKAG01000004">
    <property type="protein sequence ID" value="GEP41588.1"/>
    <property type="molecule type" value="Genomic_DNA"/>
</dbReference>
<dbReference type="Proteomes" id="UP000321577">
    <property type="component" value="Unassembled WGS sequence"/>
</dbReference>
<proteinExistence type="predicted"/>
<dbReference type="OrthoDB" id="9792407at2"/>
<keyword evidence="2" id="KW-1185">Reference proteome</keyword>
<accession>A0A512M4E9</accession>
<comment type="caution">
    <text evidence="1">The sequence shown here is derived from an EMBL/GenBank/DDBJ whole genome shotgun (WGS) entry which is preliminary data.</text>
</comment>
<protein>
    <submittedName>
        <fullName evidence="1">Uncharacterized protein</fullName>
    </submittedName>
</protein>
<dbReference type="SUPFAM" id="SSF55486">
    <property type="entry name" value="Metalloproteases ('zincins'), catalytic domain"/>
    <property type="match status" value="1"/>
</dbReference>
<evidence type="ECO:0000313" key="2">
    <source>
        <dbReference type="Proteomes" id="UP000321577"/>
    </source>
</evidence>
<sequence>MGGSATDPFCSCAEENLLGYEGDPYPTECIFIHEFAHNIHLRGMANVDATFDTRVKAAYKAAMKAGLWKGKYASVNHHEYFAEGVQSWFDNNRENDHDHNQVNTRAELLEYDPGLAALCREVFGDTQLKYTKPVTRLTGHLEGYDPAKAPRFVWPERLKKAKELIHEAAQKRDREANAQSAK</sequence>
<name>A0A512M4E9_9BACT</name>